<keyword evidence="2" id="KW-0812">Transmembrane</keyword>
<dbReference type="HOGENOM" id="CLU_1815320_0_0_1"/>
<reference evidence="3 4" key="1">
    <citation type="submission" date="2014-04" db="EMBL/GenBank/DDBJ databases">
        <title>Evolutionary Origins and Diversification of the Mycorrhizal Mutualists.</title>
        <authorList>
            <consortium name="DOE Joint Genome Institute"/>
            <consortium name="Mycorrhizal Genomics Consortium"/>
            <person name="Kohler A."/>
            <person name="Kuo A."/>
            <person name="Nagy L.G."/>
            <person name="Floudas D."/>
            <person name="Copeland A."/>
            <person name="Barry K.W."/>
            <person name="Cichocki N."/>
            <person name="Veneault-Fourrey C."/>
            <person name="LaButti K."/>
            <person name="Lindquist E.A."/>
            <person name="Lipzen A."/>
            <person name="Lundell T."/>
            <person name="Morin E."/>
            <person name="Murat C."/>
            <person name="Riley R."/>
            <person name="Ohm R."/>
            <person name="Sun H."/>
            <person name="Tunlid A."/>
            <person name="Henrissat B."/>
            <person name="Grigoriev I.V."/>
            <person name="Hibbett D.S."/>
            <person name="Martin F."/>
        </authorList>
    </citation>
    <scope>NUCLEOTIDE SEQUENCE [LARGE SCALE GENOMIC DNA]</scope>
    <source>
        <strain evidence="3 4">Koide BX008</strain>
    </source>
</reference>
<dbReference type="EMBL" id="KN818230">
    <property type="protein sequence ID" value="KIL67748.1"/>
    <property type="molecule type" value="Genomic_DNA"/>
</dbReference>
<evidence type="ECO:0000313" key="3">
    <source>
        <dbReference type="EMBL" id="KIL67748.1"/>
    </source>
</evidence>
<evidence type="ECO:0000256" key="2">
    <source>
        <dbReference type="SAM" id="Phobius"/>
    </source>
</evidence>
<organism evidence="3 4">
    <name type="scientific">Amanita muscaria (strain Koide BX008)</name>
    <dbReference type="NCBI Taxonomy" id="946122"/>
    <lineage>
        <taxon>Eukaryota</taxon>
        <taxon>Fungi</taxon>
        <taxon>Dikarya</taxon>
        <taxon>Basidiomycota</taxon>
        <taxon>Agaricomycotina</taxon>
        <taxon>Agaricomycetes</taxon>
        <taxon>Agaricomycetidae</taxon>
        <taxon>Agaricales</taxon>
        <taxon>Pluteineae</taxon>
        <taxon>Amanitaceae</taxon>
        <taxon>Amanita</taxon>
    </lineage>
</organism>
<dbReference type="AlphaFoldDB" id="A0A0C2XFU2"/>
<proteinExistence type="predicted"/>
<sequence>MLIPQNLIATASPQTLNHSSIALNTTEPHSPASNFVEASEYLQSLMSLTNLSLKDALFFLAYLLILYALSLWDYWIILRVRESCNRRINSKTTLSYINYGSVDDGSVPRTRNSSDTLSDDSRSTLLPDSPPRQSPPLSEIQH</sequence>
<evidence type="ECO:0000256" key="1">
    <source>
        <dbReference type="SAM" id="MobiDB-lite"/>
    </source>
</evidence>
<keyword evidence="2" id="KW-0472">Membrane</keyword>
<dbReference type="Proteomes" id="UP000054549">
    <property type="component" value="Unassembled WGS sequence"/>
</dbReference>
<evidence type="ECO:0000313" key="4">
    <source>
        <dbReference type="Proteomes" id="UP000054549"/>
    </source>
</evidence>
<name>A0A0C2XFU2_AMAMK</name>
<feature type="transmembrane region" description="Helical" evidence="2">
    <location>
        <begin position="56"/>
        <end position="77"/>
    </location>
</feature>
<dbReference type="InParanoid" id="A0A0C2XFU2"/>
<keyword evidence="2" id="KW-1133">Transmembrane helix</keyword>
<protein>
    <submittedName>
        <fullName evidence="3">Uncharacterized protein</fullName>
    </submittedName>
</protein>
<feature type="region of interest" description="Disordered" evidence="1">
    <location>
        <begin position="100"/>
        <end position="142"/>
    </location>
</feature>
<accession>A0A0C2XFU2</accession>
<keyword evidence="4" id="KW-1185">Reference proteome</keyword>
<gene>
    <name evidence="3" type="ORF">M378DRAFT_9031</name>
</gene>